<dbReference type="EMBL" id="CP020335">
    <property type="protein sequence ID" value="QXF32780.1"/>
    <property type="molecule type" value="Genomic_DNA"/>
</dbReference>
<keyword evidence="1" id="KW-1133">Transmembrane helix</keyword>
<gene>
    <name evidence="2" type="ORF">B0X70_06105</name>
</gene>
<dbReference type="Proteomes" id="UP000693715">
    <property type="component" value="Chromosome"/>
</dbReference>
<protein>
    <submittedName>
        <fullName evidence="2">Uncharacterized protein</fullName>
    </submittedName>
</protein>
<feature type="transmembrane region" description="Helical" evidence="1">
    <location>
        <begin position="6"/>
        <end position="25"/>
    </location>
</feature>
<organism evidence="2 3">
    <name type="scientific">Photorhabdus akhurstii</name>
    <dbReference type="NCBI Taxonomy" id="171438"/>
    <lineage>
        <taxon>Bacteria</taxon>
        <taxon>Pseudomonadati</taxon>
        <taxon>Pseudomonadota</taxon>
        <taxon>Gammaproteobacteria</taxon>
        <taxon>Enterobacterales</taxon>
        <taxon>Morganellaceae</taxon>
        <taxon>Photorhabdus</taxon>
    </lineage>
</organism>
<evidence type="ECO:0000313" key="2">
    <source>
        <dbReference type="EMBL" id="QXF32780.1"/>
    </source>
</evidence>
<accession>A0ABX8LS80</accession>
<evidence type="ECO:0000313" key="3">
    <source>
        <dbReference type="Proteomes" id="UP000693715"/>
    </source>
</evidence>
<evidence type="ECO:0000256" key="1">
    <source>
        <dbReference type="SAM" id="Phobius"/>
    </source>
</evidence>
<name>A0ABX8LS80_9GAMM</name>
<keyword evidence="1" id="KW-0812">Transmembrane</keyword>
<reference evidence="2 3" key="1">
    <citation type="submission" date="2017-03" db="EMBL/GenBank/DDBJ databases">
        <title>Genome comparison of Photorhabdus luminescens strain 0813-124 phase variants.</title>
        <authorList>
            <person name="Chien C.-C."/>
            <person name="Chen W.-J."/>
            <person name="Shih M.-C."/>
            <person name="Hsieh F.-C."/>
        </authorList>
    </citation>
    <scope>NUCLEOTIDE SEQUENCE [LARGE SCALE GENOMIC DNA]</scope>
    <source>
        <strain evidence="2 3">0813-124 phase II</strain>
    </source>
</reference>
<sequence length="339" mass="37820">MTRCVYPTFCYYVTNVAFFYTTMLYSNRKLRPLNTDVTIFDFKNIKGNFTMTHKRYNPSWEGYMGDFLRGHIGINHLKPQFQSFNAIGLEKQLNENTAYIALLSLEEAKDVLEEIDSPTPKSPFIKSIFSVTDPISPYAGNIRDAFDFINVVGEFKRLGIKATEYVGKNGQRYIKISGHAGLRKIITASRYSASNMKIISMGIGQQGINSGIVKGVKFNILFSSAYRAVEYIFKDEYTLADFLGNISVDLAKAAVAAFASWAVGVALSFSFVTGASVIVVAGAMLAIGVATASILDSLDKKFKISETVINLIKKEIERRPRTPEANFNQFLHNWGNYGK</sequence>
<feature type="transmembrane region" description="Helical" evidence="1">
    <location>
        <begin position="275"/>
        <end position="295"/>
    </location>
</feature>
<proteinExistence type="predicted"/>
<keyword evidence="1" id="KW-0472">Membrane</keyword>
<keyword evidence="3" id="KW-1185">Reference proteome</keyword>